<dbReference type="Gene3D" id="3.30.530.20">
    <property type="match status" value="1"/>
</dbReference>
<dbReference type="RefSeq" id="WP_275711586.1">
    <property type="nucleotide sequence ID" value="NZ_JAKLTN010000002.1"/>
</dbReference>
<organism evidence="1 2">
    <name type="scientific">Dechloromonas hankyongensis</name>
    <dbReference type="NCBI Taxonomy" id="2908002"/>
    <lineage>
        <taxon>Bacteria</taxon>
        <taxon>Pseudomonadati</taxon>
        <taxon>Pseudomonadota</taxon>
        <taxon>Betaproteobacteria</taxon>
        <taxon>Rhodocyclales</taxon>
        <taxon>Azonexaceae</taxon>
        <taxon>Dechloromonas</taxon>
    </lineage>
</organism>
<comment type="caution">
    <text evidence="1">The sequence shown here is derived from an EMBL/GenBank/DDBJ whole genome shotgun (WGS) entry which is preliminary data.</text>
</comment>
<dbReference type="InterPro" id="IPR019587">
    <property type="entry name" value="Polyketide_cyclase/dehydratase"/>
</dbReference>
<dbReference type="InterPro" id="IPR011256">
    <property type="entry name" value="Reg_factor_effector_dom_sf"/>
</dbReference>
<protein>
    <submittedName>
        <fullName evidence="1">SRPBCC family protein</fullName>
    </submittedName>
</protein>
<dbReference type="Pfam" id="PF10604">
    <property type="entry name" value="Polyketide_cyc2"/>
    <property type="match status" value="1"/>
</dbReference>
<reference evidence="1" key="1">
    <citation type="submission" date="2022-01" db="EMBL/GenBank/DDBJ databases">
        <authorList>
            <person name="Jo J.-H."/>
            <person name="Im W.-T."/>
        </authorList>
    </citation>
    <scope>NUCLEOTIDE SEQUENCE</scope>
    <source>
        <strain evidence="1">XY25</strain>
    </source>
</reference>
<dbReference type="Proteomes" id="UP001165384">
    <property type="component" value="Unassembled WGS sequence"/>
</dbReference>
<keyword evidence="2" id="KW-1185">Reference proteome</keyword>
<sequence length="320" mass="35469">MPMPLLFALALILIAFLAYVGRYSGRLRVERSREIAAPLAEVYAAVADFATWPGWCPWLEHDPAIVLQLAGQRCSWRTAPAGDYEIVQRIAEPGRRIVQRIVSREPFRYAGQMHWEFTERDGRTLVTWRIKGRVAFALRAFMTTVRGALELDLRYGLDKLAGQLERGGQGAAYRIEYLGLRDVPASRQVSESWQGPISGLRTAVDGAVGRLRQRLAAAAIAPAGEPVAAFQRTNVKQGTTACRIGIPVADEVVALETATTPAHRAWVVRLSGDRAALDIAWYEAMQRLRIDDCQPDPAIPPVERYLGDTLTELLLPVRGT</sequence>
<dbReference type="Gene3D" id="3.20.80.10">
    <property type="entry name" value="Regulatory factor, effector binding domain"/>
    <property type="match status" value="1"/>
</dbReference>
<gene>
    <name evidence="1" type="ORF">LZ012_14760</name>
</gene>
<proteinExistence type="predicted"/>
<dbReference type="SUPFAM" id="SSF55961">
    <property type="entry name" value="Bet v1-like"/>
    <property type="match status" value="1"/>
</dbReference>
<accession>A0ABS9K518</accession>
<name>A0ABS9K518_9RHOO</name>
<evidence type="ECO:0000313" key="2">
    <source>
        <dbReference type="Proteomes" id="UP001165384"/>
    </source>
</evidence>
<evidence type="ECO:0000313" key="1">
    <source>
        <dbReference type="EMBL" id="MCG2578253.1"/>
    </source>
</evidence>
<dbReference type="InterPro" id="IPR023393">
    <property type="entry name" value="START-like_dom_sf"/>
</dbReference>
<dbReference type="EMBL" id="JAKLTN010000002">
    <property type="protein sequence ID" value="MCG2578253.1"/>
    <property type="molecule type" value="Genomic_DNA"/>
</dbReference>